<evidence type="ECO:0000256" key="1">
    <source>
        <dbReference type="ARBA" id="ARBA00022837"/>
    </source>
</evidence>
<reference evidence="5" key="1">
    <citation type="submission" date="2021-01" db="EMBL/GenBank/DDBJ databases">
        <authorList>
            <person name="Corre E."/>
            <person name="Pelletier E."/>
            <person name="Niang G."/>
            <person name="Scheremetjew M."/>
            <person name="Finn R."/>
            <person name="Kale V."/>
            <person name="Holt S."/>
            <person name="Cochrane G."/>
            <person name="Meng A."/>
            <person name="Brown T."/>
            <person name="Cohen L."/>
        </authorList>
    </citation>
    <scope>NUCLEOTIDE SEQUENCE</scope>
    <source>
        <strain evidence="5">CCCM811</strain>
    </source>
</reference>
<dbReference type="PROSITE" id="PS50222">
    <property type="entry name" value="EF_HAND_2"/>
    <property type="match status" value="1"/>
</dbReference>
<keyword evidence="3" id="KW-0732">Signal</keyword>
<gene>
    <name evidence="5" type="ORF">LGLO00237_LOCUS2675</name>
</gene>
<name>A0A7S3YCY4_9EUKA</name>
<feature type="compositionally biased region" description="Low complexity" evidence="2">
    <location>
        <begin position="246"/>
        <end position="268"/>
    </location>
</feature>
<dbReference type="InterPro" id="IPR002048">
    <property type="entry name" value="EF_hand_dom"/>
</dbReference>
<dbReference type="InterPro" id="IPR018247">
    <property type="entry name" value="EF_Hand_1_Ca_BS"/>
</dbReference>
<feature type="chain" id="PRO_5031276010" description="EF-hand domain-containing protein" evidence="3">
    <location>
        <begin position="20"/>
        <end position="337"/>
    </location>
</feature>
<feature type="domain" description="EF-hand" evidence="4">
    <location>
        <begin position="43"/>
        <end position="78"/>
    </location>
</feature>
<evidence type="ECO:0000259" key="4">
    <source>
        <dbReference type="PROSITE" id="PS50222"/>
    </source>
</evidence>
<accession>A0A7S3YCY4</accession>
<feature type="signal peptide" evidence="3">
    <location>
        <begin position="1"/>
        <end position="19"/>
    </location>
</feature>
<dbReference type="EMBL" id="HBIV01003844">
    <property type="protein sequence ID" value="CAE0647845.1"/>
    <property type="molecule type" value="Transcribed_RNA"/>
</dbReference>
<dbReference type="GO" id="GO:0005509">
    <property type="term" value="F:calcium ion binding"/>
    <property type="evidence" value="ECO:0007669"/>
    <property type="project" value="InterPro"/>
</dbReference>
<sequence>MRLRAAIAFIALFPVGASSGMSETLEGSFPIEFPSLSSISEQVLVNKVKFLFKAFDDDGDHYVSRKELETLIMLTSLDASPEPFADVFGEFCDTLGANRSEGLTLSQLTQAYRLGYGDVESDWMVLFEGRDGFEVLECDELSVEGVPTYQYLLNGRYQRNGLQNGRPYFKTIEDERILDNSTRFLYWTPAYDGGWLLDDDLKDQSSNAFLSSQNGRMAGTWAVAIGTSHWIDERSVSVRCASVPDSGSAEQEMQGSSSGSTSFPSSTLSSHDLLEHKKENIKKSPSATVFQSLRRSFFFVFQLKHYFNQTLLFAIDTGTTTVSRITVDTTITLGSHR</sequence>
<protein>
    <recommendedName>
        <fullName evidence="4">EF-hand domain-containing protein</fullName>
    </recommendedName>
</protein>
<proteinExistence type="predicted"/>
<dbReference type="InterPro" id="IPR011992">
    <property type="entry name" value="EF-hand-dom_pair"/>
</dbReference>
<dbReference type="Gene3D" id="1.10.238.10">
    <property type="entry name" value="EF-hand"/>
    <property type="match status" value="1"/>
</dbReference>
<dbReference type="SUPFAM" id="SSF47473">
    <property type="entry name" value="EF-hand"/>
    <property type="match status" value="1"/>
</dbReference>
<evidence type="ECO:0000256" key="3">
    <source>
        <dbReference type="SAM" id="SignalP"/>
    </source>
</evidence>
<dbReference type="AlphaFoldDB" id="A0A7S3YCY4"/>
<feature type="region of interest" description="Disordered" evidence="2">
    <location>
        <begin position="242"/>
        <end position="268"/>
    </location>
</feature>
<keyword evidence="1" id="KW-0106">Calcium</keyword>
<evidence type="ECO:0000256" key="2">
    <source>
        <dbReference type="SAM" id="MobiDB-lite"/>
    </source>
</evidence>
<organism evidence="5">
    <name type="scientific">Lotharella globosa</name>
    <dbReference type="NCBI Taxonomy" id="91324"/>
    <lineage>
        <taxon>Eukaryota</taxon>
        <taxon>Sar</taxon>
        <taxon>Rhizaria</taxon>
        <taxon>Cercozoa</taxon>
        <taxon>Chlorarachniophyceae</taxon>
        <taxon>Lotharella</taxon>
    </lineage>
</organism>
<evidence type="ECO:0000313" key="5">
    <source>
        <dbReference type="EMBL" id="CAE0647845.1"/>
    </source>
</evidence>
<dbReference type="PROSITE" id="PS00018">
    <property type="entry name" value="EF_HAND_1"/>
    <property type="match status" value="1"/>
</dbReference>